<feature type="transmembrane region" description="Helical" evidence="10">
    <location>
        <begin position="102"/>
        <end position="120"/>
    </location>
</feature>
<dbReference type="RefSeq" id="WP_211853559.1">
    <property type="nucleotide sequence ID" value="NZ_JAAGBB010000018.1"/>
</dbReference>
<dbReference type="InterPro" id="IPR048279">
    <property type="entry name" value="MdtK-like"/>
</dbReference>
<keyword evidence="4" id="KW-1003">Cell membrane</keyword>
<feature type="transmembrane region" description="Helical" evidence="10">
    <location>
        <begin position="436"/>
        <end position="456"/>
    </location>
</feature>
<accession>A0ABS5F015</accession>
<evidence type="ECO:0000256" key="1">
    <source>
        <dbReference type="ARBA" id="ARBA00004429"/>
    </source>
</evidence>
<keyword evidence="6 10" id="KW-1133">Transmembrane helix</keyword>
<evidence type="ECO:0000313" key="11">
    <source>
        <dbReference type="EMBL" id="MBR0665890.1"/>
    </source>
</evidence>
<evidence type="ECO:0000256" key="2">
    <source>
        <dbReference type="ARBA" id="ARBA00022448"/>
    </source>
</evidence>
<keyword evidence="12" id="KW-1185">Reference proteome</keyword>
<dbReference type="NCBIfam" id="TIGR00797">
    <property type="entry name" value="matE"/>
    <property type="match status" value="1"/>
</dbReference>
<evidence type="ECO:0000256" key="4">
    <source>
        <dbReference type="ARBA" id="ARBA00022475"/>
    </source>
</evidence>
<feature type="transmembrane region" description="Helical" evidence="10">
    <location>
        <begin position="272"/>
        <end position="302"/>
    </location>
</feature>
<protein>
    <recommendedName>
        <fullName evidence="9">Multidrug-efflux transporter</fullName>
    </recommendedName>
</protein>
<evidence type="ECO:0000256" key="9">
    <source>
        <dbReference type="ARBA" id="ARBA00031636"/>
    </source>
</evidence>
<sequence>MPRSGLRAELRALLALAAPLALTNLSQFALALTDALILGRLSTQALAAATLGANLYWAMLAPSFGIALAAAPMLAQSRGAGRRGGGLGRGWMREMRRDARQTVWAIAALTLPAWLVMWHADAILRLLGQDPALAALAGDYVRAMMWGMPGFCGFVLLRGFLAAMERPNAALWVSGSAVLLNAVLAWILVFGGAPWGVGSWHGWGVTGAGIASAIANLTMLGVLLLLIRRDRQLHRFRLLGRFWRLDLARLAEVFRVGLPIAAQMLLEIGVFATALIVVGWFGAISVAAHAIAVQIATCTFMIPMGIGQAATSRVGLFVGAGATAAAAWAGRVAILLGAGFMVLMAVLLIGFSGPLTWAFLEPADPSAAAAAELGAALLVIAGVFQLADGVQVVAAGALRGFKDTRVPMLFAALGYWGIGLPLGVALALPVGLEARGVWWGLAAGLAVVAVLMLRRWRRLTAAARR</sequence>
<dbReference type="EMBL" id="JAAGBB010000018">
    <property type="protein sequence ID" value="MBR0665890.1"/>
    <property type="molecule type" value="Genomic_DNA"/>
</dbReference>
<dbReference type="Pfam" id="PF01554">
    <property type="entry name" value="MatE"/>
    <property type="match status" value="2"/>
</dbReference>
<evidence type="ECO:0000256" key="10">
    <source>
        <dbReference type="SAM" id="Phobius"/>
    </source>
</evidence>
<keyword evidence="8 10" id="KW-0472">Membrane</keyword>
<dbReference type="PIRSF" id="PIRSF006603">
    <property type="entry name" value="DinF"/>
    <property type="match status" value="1"/>
</dbReference>
<dbReference type="CDD" id="cd13131">
    <property type="entry name" value="MATE_NorM_like"/>
    <property type="match status" value="1"/>
</dbReference>
<feature type="transmembrane region" description="Helical" evidence="10">
    <location>
        <begin position="408"/>
        <end position="430"/>
    </location>
</feature>
<feature type="transmembrane region" description="Helical" evidence="10">
    <location>
        <begin position="169"/>
        <end position="191"/>
    </location>
</feature>
<evidence type="ECO:0000256" key="3">
    <source>
        <dbReference type="ARBA" id="ARBA00022449"/>
    </source>
</evidence>
<proteinExistence type="predicted"/>
<comment type="caution">
    <text evidence="11">The sequence shown here is derived from an EMBL/GenBank/DDBJ whole genome shotgun (WGS) entry which is preliminary data.</text>
</comment>
<evidence type="ECO:0000256" key="5">
    <source>
        <dbReference type="ARBA" id="ARBA00022692"/>
    </source>
</evidence>
<keyword evidence="3" id="KW-0050">Antiport</keyword>
<dbReference type="Proteomes" id="UP001196870">
    <property type="component" value="Unassembled WGS sequence"/>
</dbReference>
<organism evidence="11 12">
    <name type="scientific">Plastoroseomonas hellenica</name>
    <dbReference type="NCBI Taxonomy" id="2687306"/>
    <lineage>
        <taxon>Bacteria</taxon>
        <taxon>Pseudomonadati</taxon>
        <taxon>Pseudomonadota</taxon>
        <taxon>Alphaproteobacteria</taxon>
        <taxon>Acetobacterales</taxon>
        <taxon>Acetobacteraceae</taxon>
        <taxon>Plastoroseomonas</taxon>
    </lineage>
</organism>
<evidence type="ECO:0000256" key="8">
    <source>
        <dbReference type="ARBA" id="ARBA00023136"/>
    </source>
</evidence>
<comment type="subcellular location">
    <subcellularLocation>
        <location evidence="1">Cell inner membrane</location>
        <topology evidence="1">Multi-pass membrane protein</topology>
    </subcellularLocation>
</comment>
<dbReference type="InterPro" id="IPR050222">
    <property type="entry name" value="MATE_MdtK"/>
</dbReference>
<keyword evidence="5 10" id="KW-0812">Transmembrane</keyword>
<feature type="transmembrane region" description="Helical" evidence="10">
    <location>
        <begin position="367"/>
        <end position="387"/>
    </location>
</feature>
<feature type="transmembrane region" description="Helical" evidence="10">
    <location>
        <begin position="55"/>
        <end position="75"/>
    </location>
</feature>
<keyword evidence="2" id="KW-0813">Transport</keyword>
<dbReference type="InterPro" id="IPR002528">
    <property type="entry name" value="MATE_fam"/>
</dbReference>
<dbReference type="PANTHER" id="PTHR43298:SF2">
    <property type="entry name" value="FMN_FAD EXPORTER YEEO-RELATED"/>
    <property type="match status" value="1"/>
</dbReference>
<dbReference type="PANTHER" id="PTHR43298">
    <property type="entry name" value="MULTIDRUG RESISTANCE PROTEIN NORM-RELATED"/>
    <property type="match status" value="1"/>
</dbReference>
<evidence type="ECO:0000313" key="12">
    <source>
        <dbReference type="Proteomes" id="UP001196870"/>
    </source>
</evidence>
<gene>
    <name evidence="11" type="ORF">GXW71_16145</name>
</gene>
<reference evidence="12" key="1">
    <citation type="journal article" date="2021" name="Syst. Appl. Microbiol.">
        <title>Roseomonas hellenica sp. nov., isolated from roots of wild-growing Alkanna tinctoria.</title>
        <authorList>
            <person name="Rat A."/>
            <person name="Naranjo H.D."/>
            <person name="Lebbe L."/>
            <person name="Cnockaert M."/>
            <person name="Krigas N."/>
            <person name="Grigoriadou K."/>
            <person name="Maloupa E."/>
            <person name="Willems A."/>
        </authorList>
    </citation>
    <scope>NUCLEOTIDE SEQUENCE [LARGE SCALE GENOMIC DNA]</scope>
    <source>
        <strain evidence="12">LMG 31523</strain>
    </source>
</reference>
<feature type="transmembrane region" description="Helical" evidence="10">
    <location>
        <begin position="140"/>
        <end position="157"/>
    </location>
</feature>
<evidence type="ECO:0000256" key="7">
    <source>
        <dbReference type="ARBA" id="ARBA00023065"/>
    </source>
</evidence>
<evidence type="ECO:0000256" key="6">
    <source>
        <dbReference type="ARBA" id="ARBA00022989"/>
    </source>
</evidence>
<feature type="transmembrane region" description="Helical" evidence="10">
    <location>
        <begin position="203"/>
        <end position="227"/>
    </location>
</feature>
<name>A0ABS5F015_9PROT</name>
<keyword evidence="7" id="KW-0406">Ion transport</keyword>
<feature type="transmembrane region" description="Helical" evidence="10">
    <location>
        <begin position="314"/>
        <end position="347"/>
    </location>
</feature>